<dbReference type="Proteomes" id="UP000775213">
    <property type="component" value="Unassembled WGS sequence"/>
</dbReference>
<name>A0AAV7GEM4_DENCH</name>
<sequence length="119" mass="13223">MVLTAIVFRRNMNSPVCVAIVLNFHVIDVLSLDDVEVDVDTKDDALVIFSIELIVDHQVEAKLKERDVYDTESEFLVEGLIELNKISRISLGGFPSGKALGTTKDLMTSLRLISLKGVY</sequence>
<protein>
    <submittedName>
        <fullName evidence="1">Uncharacterized protein</fullName>
    </submittedName>
</protein>
<dbReference type="EMBL" id="JAGFBR010000015">
    <property type="protein sequence ID" value="KAH0454163.1"/>
    <property type="molecule type" value="Genomic_DNA"/>
</dbReference>
<reference evidence="1 2" key="1">
    <citation type="journal article" date="2021" name="Hortic Res">
        <title>Chromosome-scale assembly of the Dendrobium chrysotoxum genome enhances the understanding of orchid evolution.</title>
        <authorList>
            <person name="Zhang Y."/>
            <person name="Zhang G.Q."/>
            <person name="Zhang D."/>
            <person name="Liu X.D."/>
            <person name="Xu X.Y."/>
            <person name="Sun W.H."/>
            <person name="Yu X."/>
            <person name="Zhu X."/>
            <person name="Wang Z.W."/>
            <person name="Zhao X."/>
            <person name="Zhong W.Y."/>
            <person name="Chen H."/>
            <person name="Yin W.L."/>
            <person name="Huang T."/>
            <person name="Niu S.C."/>
            <person name="Liu Z.J."/>
        </authorList>
    </citation>
    <scope>NUCLEOTIDE SEQUENCE [LARGE SCALE GENOMIC DNA]</scope>
    <source>
        <strain evidence="1">Lindl</strain>
    </source>
</reference>
<keyword evidence="2" id="KW-1185">Reference proteome</keyword>
<evidence type="ECO:0000313" key="1">
    <source>
        <dbReference type="EMBL" id="KAH0454163.1"/>
    </source>
</evidence>
<proteinExistence type="predicted"/>
<accession>A0AAV7GEM4</accession>
<comment type="caution">
    <text evidence="1">The sequence shown here is derived from an EMBL/GenBank/DDBJ whole genome shotgun (WGS) entry which is preliminary data.</text>
</comment>
<dbReference type="AlphaFoldDB" id="A0AAV7GEM4"/>
<gene>
    <name evidence="1" type="ORF">IEQ34_016087</name>
</gene>
<evidence type="ECO:0000313" key="2">
    <source>
        <dbReference type="Proteomes" id="UP000775213"/>
    </source>
</evidence>
<organism evidence="1 2">
    <name type="scientific">Dendrobium chrysotoxum</name>
    <name type="common">Orchid</name>
    <dbReference type="NCBI Taxonomy" id="161865"/>
    <lineage>
        <taxon>Eukaryota</taxon>
        <taxon>Viridiplantae</taxon>
        <taxon>Streptophyta</taxon>
        <taxon>Embryophyta</taxon>
        <taxon>Tracheophyta</taxon>
        <taxon>Spermatophyta</taxon>
        <taxon>Magnoliopsida</taxon>
        <taxon>Liliopsida</taxon>
        <taxon>Asparagales</taxon>
        <taxon>Orchidaceae</taxon>
        <taxon>Epidendroideae</taxon>
        <taxon>Malaxideae</taxon>
        <taxon>Dendrobiinae</taxon>
        <taxon>Dendrobium</taxon>
    </lineage>
</organism>